<feature type="binding site" evidence="7">
    <location>
        <position position="397"/>
    </location>
    <ligand>
        <name>ATP</name>
        <dbReference type="ChEBI" id="CHEBI:30616"/>
    </ligand>
</feature>
<feature type="binding site" evidence="7">
    <location>
        <position position="373"/>
    </location>
    <ligand>
        <name>deamido-NAD(+)</name>
        <dbReference type="ChEBI" id="CHEBI:58437"/>
        <note>ligand shared between two neighboring subunits</note>
    </ligand>
</feature>
<name>A0ABZ2FYJ4_9SPHN</name>
<dbReference type="Gene3D" id="3.40.50.620">
    <property type="entry name" value="HUPs"/>
    <property type="match status" value="1"/>
</dbReference>
<keyword evidence="12" id="KW-1185">Reference proteome</keyword>
<dbReference type="EC" id="6.3.5.1" evidence="7 8"/>
<proteinExistence type="inferred from homology"/>
<dbReference type="HAMAP" id="MF_02090">
    <property type="entry name" value="NadE_glutamine_dep"/>
    <property type="match status" value="1"/>
</dbReference>
<sequence length="553" mass="60154">MTDRLTIALAQMNQRVGDLHANSEAILAMRRQAAGADLLLVPELQLVGYPPEDLVLKPAFLRETEAAAARLVAATAKPGPAVVFGSIVVREGKAYNAVIVADEGRELFVTLKHELPNYGTFDEKRVFSHGPLPEPFTFKGVKIGIPICEDLWLETVPRHLAERGAEILLSPNGSPYEIDKDDLRQRLFSGRAKEVGLPLVYLNRVGGQDELAFDGSSMVFNADGTRVIQMRDWEEQFLLTQWSKGTDGRWVCETSDTHALSPYPEDVYLAMVVALRDYVGRNGFPGVILGLSGGIDSALSAAVAVDALGADKVWGVMMPSAFTSQDSLDDAAGSADLLGLRHDVIPIASAVDALDAMLGSAFTGRQRDLAEENIQARLRMVTLMALSNKFGPMLLTTGNKSEMSVGYATLYGDMAGGYSVLKDAYKTTVFALSRWRNAHRPEGLLGPAGAVMPERVITKPPSAELRPDQKDEDSLPPYAKLDPILHGLIDRELSVHEVAAETGSDLALVASLEKMVLRAEYKRRQAPPGVKLGGRNFGRDRRYPITNAFRTGE</sequence>
<dbReference type="PANTHER" id="PTHR23090:SF9">
    <property type="entry name" value="GLUTAMINE-DEPENDENT NAD(+) SYNTHETASE"/>
    <property type="match status" value="1"/>
</dbReference>
<dbReference type="NCBIfam" id="NF010588">
    <property type="entry name" value="PRK13981.1"/>
    <property type="match status" value="1"/>
</dbReference>
<keyword evidence="5 7" id="KW-0067">ATP-binding</keyword>
<dbReference type="Pfam" id="PF02540">
    <property type="entry name" value="NAD_synthase"/>
    <property type="match status" value="1"/>
</dbReference>
<evidence type="ECO:0000256" key="3">
    <source>
        <dbReference type="ARBA" id="ARBA00022598"/>
    </source>
</evidence>
<comment type="caution">
    <text evidence="7">Lacks conserved residue(s) required for the propagation of feature annotation.</text>
</comment>
<dbReference type="Proteomes" id="UP001382935">
    <property type="component" value="Chromosome"/>
</dbReference>
<dbReference type="InterPro" id="IPR003694">
    <property type="entry name" value="NAD_synthase"/>
</dbReference>
<dbReference type="Gene3D" id="3.60.110.10">
    <property type="entry name" value="Carbon-nitrogen hydrolase"/>
    <property type="match status" value="1"/>
</dbReference>
<keyword evidence="6 7" id="KW-0520">NAD</keyword>
<reference evidence="11 12" key="1">
    <citation type="submission" date="2024-02" db="EMBL/GenBank/DDBJ databases">
        <title>Full genome sequence of Sphingomonas kaistensis.</title>
        <authorList>
            <person name="Poletto B.L."/>
            <person name="Silva G."/>
            <person name="Galante D."/>
            <person name="Campos K.R."/>
            <person name="Santos M.B.N."/>
            <person name="Sacchi C.T."/>
        </authorList>
    </citation>
    <scope>NUCLEOTIDE SEQUENCE [LARGE SCALE GENOMIC DNA]</scope>
    <source>
        <strain evidence="11 12">MA4R</strain>
    </source>
</reference>
<comment type="function">
    <text evidence="7">Catalyzes the ATP-dependent amidation of deamido-NAD to form NAD. Uses L-glutamine as a nitrogen source.</text>
</comment>
<evidence type="ECO:0000256" key="7">
    <source>
        <dbReference type="HAMAP-Rule" id="MF_02090"/>
    </source>
</evidence>
<evidence type="ECO:0000259" key="10">
    <source>
        <dbReference type="PROSITE" id="PS50263"/>
    </source>
</evidence>
<dbReference type="InterPro" id="IPR036526">
    <property type="entry name" value="C-N_Hydrolase_sf"/>
</dbReference>
<feature type="binding site" evidence="7">
    <location>
        <position position="118"/>
    </location>
    <ligand>
        <name>L-glutamine</name>
        <dbReference type="ChEBI" id="CHEBI:58359"/>
    </ligand>
</feature>
<dbReference type="InterPro" id="IPR003010">
    <property type="entry name" value="C-N_Hydrolase"/>
</dbReference>
<feature type="binding site" evidence="7">
    <location>
        <position position="174"/>
    </location>
    <ligand>
        <name>L-glutamine</name>
        <dbReference type="ChEBI" id="CHEBI:58359"/>
    </ligand>
</feature>
<feature type="binding site" evidence="7">
    <location>
        <position position="522"/>
    </location>
    <ligand>
        <name>deamido-NAD(+)</name>
        <dbReference type="ChEBI" id="CHEBI:58437"/>
        <note>ligand shared between two neighboring subunits</note>
    </ligand>
</feature>
<protein>
    <recommendedName>
        <fullName evidence="7 8">Glutamine-dependent NAD(+) synthetase</fullName>
        <ecNumber evidence="7 8">6.3.5.1</ecNumber>
    </recommendedName>
    <alternativeName>
        <fullName evidence="7 8">NAD(+) synthase [glutamine-hydrolyzing]</fullName>
    </alternativeName>
</protein>
<evidence type="ECO:0000256" key="1">
    <source>
        <dbReference type="ARBA" id="ARBA00005188"/>
    </source>
</evidence>
<gene>
    <name evidence="7" type="primary">nadE</name>
    <name evidence="11" type="ORF">V6R86_03320</name>
</gene>
<feature type="binding site" evidence="7">
    <location>
        <position position="180"/>
    </location>
    <ligand>
        <name>L-glutamine</name>
        <dbReference type="ChEBI" id="CHEBI:58359"/>
    </ligand>
</feature>
<dbReference type="Pfam" id="PF00795">
    <property type="entry name" value="CN_hydrolase"/>
    <property type="match status" value="1"/>
</dbReference>
<evidence type="ECO:0000313" key="11">
    <source>
        <dbReference type="EMBL" id="WWM69745.1"/>
    </source>
</evidence>
<dbReference type="SUPFAM" id="SSF56317">
    <property type="entry name" value="Carbon-nitrogen hydrolase"/>
    <property type="match status" value="1"/>
</dbReference>
<keyword evidence="3 7" id="KW-0436">Ligase</keyword>
<dbReference type="PROSITE" id="PS50263">
    <property type="entry name" value="CN_HYDROLASE"/>
    <property type="match status" value="1"/>
</dbReference>
<evidence type="ECO:0000256" key="2">
    <source>
        <dbReference type="ARBA" id="ARBA00007145"/>
    </source>
</evidence>
<feature type="domain" description="CN hydrolase" evidence="10">
    <location>
        <begin position="5"/>
        <end position="244"/>
    </location>
</feature>
<evidence type="ECO:0000256" key="5">
    <source>
        <dbReference type="ARBA" id="ARBA00022840"/>
    </source>
</evidence>
<organism evidence="11 12">
    <name type="scientific">Sphingomonas kaistensis</name>
    <dbReference type="NCBI Taxonomy" id="298708"/>
    <lineage>
        <taxon>Bacteria</taxon>
        <taxon>Pseudomonadati</taxon>
        <taxon>Pseudomonadota</taxon>
        <taxon>Alphaproteobacteria</taxon>
        <taxon>Sphingomonadales</taxon>
        <taxon>Sphingomonadaceae</taxon>
        <taxon>Sphingomonas</taxon>
    </lineage>
</organism>
<feature type="active site" description="Proton acceptor; for glutaminase activity" evidence="7">
    <location>
        <position position="43"/>
    </location>
</feature>
<feature type="active site" description="Nucleophile; for glutaminase activity" evidence="7">
    <location>
        <position position="148"/>
    </location>
</feature>
<dbReference type="NCBIfam" id="TIGR00552">
    <property type="entry name" value="nadE"/>
    <property type="match status" value="1"/>
</dbReference>
<evidence type="ECO:0000256" key="9">
    <source>
        <dbReference type="RuleBase" id="RU003811"/>
    </source>
</evidence>
<feature type="active site" description="For glutaminase activity" evidence="7">
    <location>
        <position position="112"/>
    </location>
</feature>
<dbReference type="InterPro" id="IPR014729">
    <property type="entry name" value="Rossmann-like_a/b/a_fold"/>
</dbReference>
<feature type="binding site" evidence="7">
    <location>
        <position position="402"/>
    </location>
    <ligand>
        <name>deamido-NAD(+)</name>
        <dbReference type="ChEBI" id="CHEBI:58437"/>
        <note>ligand shared between two neighboring subunits</note>
    </ligand>
</feature>
<evidence type="ECO:0000256" key="4">
    <source>
        <dbReference type="ARBA" id="ARBA00022741"/>
    </source>
</evidence>
<dbReference type="CDD" id="cd00553">
    <property type="entry name" value="NAD_synthase"/>
    <property type="match status" value="1"/>
</dbReference>
<dbReference type="RefSeq" id="WP_338502091.1">
    <property type="nucleotide sequence ID" value="NZ_CP145607.1"/>
</dbReference>
<dbReference type="SUPFAM" id="SSF52402">
    <property type="entry name" value="Adenine nucleotide alpha hydrolases-like"/>
    <property type="match status" value="1"/>
</dbReference>
<evidence type="ECO:0000313" key="12">
    <source>
        <dbReference type="Proteomes" id="UP001382935"/>
    </source>
</evidence>
<dbReference type="GO" id="GO:0003952">
    <property type="term" value="F:NAD+ synthase (glutamine-hydrolyzing) activity"/>
    <property type="evidence" value="ECO:0007669"/>
    <property type="project" value="UniProtKB-EC"/>
</dbReference>
<dbReference type="CDD" id="cd07570">
    <property type="entry name" value="GAT_Gln-NAD-synth"/>
    <property type="match status" value="1"/>
</dbReference>
<dbReference type="InterPro" id="IPR014445">
    <property type="entry name" value="Gln-dep_NAD_synthase"/>
</dbReference>
<comment type="pathway">
    <text evidence="1 7 8">Cofactor biosynthesis; NAD(+) biosynthesis; NAD(+) from deamido-NAD(+) (L-Gln route): step 1/1.</text>
</comment>
<evidence type="ECO:0000256" key="6">
    <source>
        <dbReference type="ARBA" id="ARBA00023027"/>
    </source>
</evidence>
<dbReference type="EMBL" id="CP145607">
    <property type="protein sequence ID" value="WWM69745.1"/>
    <property type="molecule type" value="Genomic_DNA"/>
</dbReference>
<dbReference type="PANTHER" id="PTHR23090">
    <property type="entry name" value="NH 3 /GLUTAMINE-DEPENDENT NAD + SYNTHETASE"/>
    <property type="match status" value="1"/>
</dbReference>
<evidence type="ECO:0000256" key="8">
    <source>
        <dbReference type="PIRNR" id="PIRNR006630"/>
    </source>
</evidence>
<keyword evidence="4 7" id="KW-0547">Nucleotide-binding</keyword>
<dbReference type="PIRSF" id="PIRSF006630">
    <property type="entry name" value="NADS_GAT"/>
    <property type="match status" value="1"/>
</dbReference>
<feature type="binding site" evidence="7">
    <location>
        <begin position="290"/>
        <end position="297"/>
    </location>
    <ligand>
        <name>ATP</name>
        <dbReference type="ChEBI" id="CHEBI:30616"/>
    </ligand>
</feature>
<comment type="similarity">
    <text evidence="9">Belongs to the NAD synthetase family.</text>
</comment>
<dbReference type="InterPro" id="IPR022310">
    <property type="entry name" value="NAD/GMP_synthase"/>
</dbReference>
<accession>A0ABZ2FYJ4</accession>
<comment type="catalytic activity">
    <reaction evidence="7 8">
        <text>deamido-NAD(+) + L-glutamine + ATP + H2O = L-glutamate + AMP + diphosphate + NAD(+) + H(+)</text>
        <dbReference type="Rhea" id="RHEA:24384"/>
        <dbReference type="ChEBI" id="CHEBI:15377"/>
        <dbReference type="ChEBI" id="CHEBI:15378"/>
        <dbReference type="ChEBI" id="CHEBI:29985"/>
        <dbReference type="ChEBI" id="CHEBI:30616"/>
        <dbReference type="ChEBI" id="CHEBI:33019"/>
        <dbReference type="ChEBI" id="CHEBI:57540"/>
        <dbReference type="ChEBI" id="CHEBI:58359"/>
        <dbReference type="ChEBI" id="CHEBI:58437"/>
        <dbReference type="ChEBI" id="CHEBI:456215"/>
        <dbReference type="EC" id="6.3.5.1"/>
    </reaction>
</comment>
<comment type="similarity">
    <text evidence="2 7 8">In the C-terminal section; belongs to the NAD synthetase family.</text>
</comment>